<proteinExistence type="inferred from homology"/>
<dbReference type="Pfam" id="PF00773">
    <property type="entry name" value="RNB"/>
    <property type="match status" value="1"/>
</dbReference>
<feature type="compositionally biased region" description="Polar residues" evidence="2">
    <location>
        <begin position="159"/>
        <end position="178"/>
    </location>
</feature>
<evidence type="ECO:0000256" key="2">
    <source>
        <dbReference type="SAM" id="MobiDB-lite"/>
    </source>
</evidence>
<feature type="compositionally biased region" description="Basic and acidic residues" evidence="2">
    <location>
        <begin position="515"/>
        <end position="529"/>
    </location>
</feature>
<dbReference type="Gene3D" id="2.40.50.140">
    <property type="entry name" value="Nucleic acid-binding proteins"/>
    <property type="match status" value="1"/>
</dbReference>
<dbReference type="PANTHER" id="PTHR23355">
    <property type="entry name" value="RIBONUCLEASE"/>
    <property type="match status" value="1"/>
</dbReference>
<evidence type="ECO:0000256" key="1">
    <source>
        <dbReference type="ARBA" id="ARBA00005785"/>
    </source>
</evidence>
<protein>
    <recommendedName>
        <fullName evidence="3">RNB domain-containing protein</fullName>
    </recommendedName>
</protein>
<dbReference type="OrthoDB" id="372421at2759"/>
<feature type="compositionally biased region" description="Basic and acidic residues" evidence="2">
    <location>
        <begin position="1138"/>
        <end position="1148"/>
    </location>
</feature>
<dbReference type="InterPro" id="IPR012340">
    <property type="entry name" value="NA-bd_OB-fold"/>
</dbReference>
<dbReference type="InterPro" id="IPR050180">
    <property type="entry name" value="RNR_Ribonuclease"/>
</dbReference>
<dbReference type="InterPro" id="IPR041505">
    <property type="entry name" value="Dis3_CSD2"/>
</dbReference>
<dbReference type="Pfam" id="PF17849">
    <property type="entry name" value="OB_Dis3"/>
    <property type="match status" value="1"/>
</dbReference>
<feature type="compositionally biased region" description="Low complexity" evidence="2">
    <location>
        <begin position="144"/>
        <end position="158"/>
    </location>
</feature>
<comment type="similarity">
    <text evidence="1">Belongs to the RNR ribonuclease family.</text>
</comment>
<dbReference type="GO" id="GO:0003723">
    <property type="term" value="F:RNA binding"/>
    <property type="evidence" value="ECO:0007669"/>
    <property type="project" value="InterPro"/>
</dbReference>
<dbReference type="SMART" id="SM00955">
    <property type="entry name" value="RNB"/>
    <property type="match status" value="1"/>
</dbReference>
<dbReference type="Gene3D" id="2.40.50.690">
    <property type="match status" value="1"/>
</dbReference>
<name>A0A077WRM1_9FUNG</name>
<dbReference type="InterPro" id="IPR001900">
    <property type="entry name" value="RNase_II/R"/>
</dbReference>
<dbReference type="GO" id="GO:0000932">
    <property type="term" value="C:P-body"/>
    <property type="evidence" value="ECO:0007669"/>
    <property type="project" value="TreeGrafter"/>
</dbReference>
<feature type="region of interest" description="Disordered" evidence="2">
    <location>
        <begin position="513"/>
        <end position="532"/>
    </location>
</feature>
<dbReference type="SUPFAM" id="SSF50249">
    <property type="entry name" value="Nucleic acid-binding proteins"/>
    <property type="match status" value="2"/>
</dbReference>
<feature type="compositionally biased region" description="Polar residues" evidence="2">
    <location>
        <begin position="1126"/>
        <end position="1137"/>
    </location>
</feature>
<dbReference type="InterPro" id="IPR041093">
    <property type="entry name" value="Dis3l2-like_C"/>
</dbReference>
<evidence type="ECO:0000313" key="4">
    <source>
        <dbReference type="EMBL" id="CDS10266.1"/>
    </source>
</evidence>
<dbReference type="EMBL" id="LK023335">
    <property type="protein sequence ID" value="CDS10266.1"/>
    <property type="molecule type" value="Genomic_DNA"/>
</dbReference>
<feature type="compositionally biased region" description="Low complexity" evidence="2">
    <location>
        <begin position="247"/>
        <end position="275"/>
    </location>
</feature>
<feature type="region of interest" description="Disordered" evidence="2">
    <location>
        <begin position="129"/>
        <end position="221"/>
    </location>
</feature>
<sequence>MEHDLESLEHQTAPESTRGLFDPPMPNPPATSKSADKRRSMQVFGTLDNSRPGNRPLQQQHQQQQHGRGHQRSKSAITSDMLSNQTGHQRNTSFGLHTLAEEEDGQRKHAGASSDESVTVDSLQTMINTLKSLPPYSKDENTGSPSTSRRNSRRSISSFTPQQPRRMSYNNGRSSNDSGIDIQALLPIPSESKRASNRRSSTSSMVHLRINGDDEDDGGDSILSREAARAEAEAKLMGTFTNNNGVSPDPSGSLSSSRRQSVRSSMSSDLSKRVSLQLPTVSENEGRSNRRISFNKPLSLGNDTNKNMNRRSSRNYDDWRSSNPSSPAMPYSPRSANYRNSFNLVPFTPTRVNFARDDANPHQRRPLFIAHLPFSALTPLLRARQLVRGLLRVNKRNRSDAYVSCDELDSDIYICGSRDRNRALEGDVVAVRLVDVDKVLREKKEKEEAKLARNHGQVKVRLPDEEDENEIIFGGDDEVDIVKPKYCGVVVAILERAANQVFSGTLQLMRPNNKRAQEEKAAEEAHKAETGQAPVKEAPRIVWFKATDKRVPLIAIPIEQAPADFVENNHAYTNRLFVGSIKRWPITSLHPFGALERELGSIDDMDVQTKAILADNNVTDTEFADAVMECLPPIPYTIDAETLATRRNLCDTRMFTLTPVDDDVLDNALSIQKLGDDTFEIGVHVSDVTHFIKPHSALDKEARARAIRVQLLHKSVPILPKELTEQVTNLVPNEERLAFSIIWKLNSSGKILDTWLGKTVVKSCARLTVEDAQKAIDNQELDVVTDKELRDGLVQDITLLYDIAKSLHDARFKDGAMSQMRDELTFEFDENGEPVTFGIKKPNASSIITKEFSLLANRSVAQKISSQFPEQALLRRHAPPNERKIRELQDYALKSLTVPVDISSAGRIERAIESIKDPQVRKLVSIIVLKTMQPPKYFCTGTLDIMKYAHYALNVPLFTHFTSPSSRFADIIVHRQLEAVLTGEKRFYLDRDTVQKLAQHCNVKKEAALYAREQSSMLFLASYLNKRGVRPADAPHITVVRREAIIVAVFDQFFDVMIPELNIQKRIHLANLPTWRSEFDQQDRTLTLYWTKGMDTTTGKQRSWSMSDDEEDDLDEEALLEEMRDSTANGESISTSLQEEKVNDKRQQESSQQQEPATASPPAVVPETTRSTSKRASMVHARLSESTGYSTDLGSQTIKALDKIQVLVTVEMIKTPPLIRILAANPYA</sequence>
<dbReference type="FunFam" id="2.40.50.700:FF:000002">
    <property type="entry name" value="Cell wall biogenesis protein"/>
    <property type="match status" value="1"/>
</dbReference>
<feature type="region of interest" description="Disordered" evidence="2">
    <location>
        <begin position="238"/>
        <end position="332"/>
    </location>
</feature>
<feature type="region of interest" description="Disordered" evidence="2">
    <location>
        <begin position="1"/>
        <end position="76"/>
    </location>
</feature>
<feature type="region of interest" description="Disordered" evidence="2">
    <location>
        <begin position="1124"/>
        <end position="1192"/>
    </location>
</feature>
<organism evidence="4">
    <name type="scientific">Lichtheimia ramosa</name>
    <dbReference type="NCBI Taxonomy" id="688394"/>
    <lineage>
        <taxon>Eukaryota</taxon>
        <taxon>Fungi</taxon>
        <taxon>Fungi incertae sedis</taxon>
        <taxon>Mucoromycota</taxon>
        <taxon>Mucoromycotina</taxon>
        <taxon>Mucoromycetes</taxon>
        <taxon>Mucorales</taxon>
        <taxon>Lichtheimiaceae</taxon>
        <taxon>Lichtheimia</taxon>
    </lineage>
</organism>
<dbReference type="GO" id="GO:0000175">
    <property type="term" value="F:3'-5'-RNA exonuclease activity"/>
    <property type="evidence" value="ECO:0007669"/>
    <property type="project" value="TreeGrafter"/>
</dbReference>
<gene>
    <name evidence="4" type="ORF">LRAMOSA02942</name>
</gene>
<dbReference type="GO" id="GO:0006402">
    <property type="term" value="P:mRNA catabolic process"/>
    <property type="evidence" value="ECO:0007669"/>
    <property type="project" value="TreeGrafter"/>
</dbReference>
<dbReference type="Gene3D" id="2.40.50.700">
    <property type="match status" value="1"/>
</dbReference>
<dbReference type="PANTHER" id="PTHR23355:SF9">
    <property type="entry name" value="DIS3-LIKE EXONUCLEASE 2"/>
    <property type="match status" value="1"/>
</dbReference>
<reference evidence="4" key="1">
    <citation type="journal article" date="2014" name="Genome Announc.">
        <title>De novo whole-genome sequence and genome annotation of Lichtheimia ramosa.</title>
        <authorList>
            <person name="Linde J."/>
            <person name="Schwartze V."/>
            <person name="Binder U."/>
            <person name="Lass-Florl C."/>
            <person name="Voigt K."/>
            <person name="Horn F."/>
        </authorList>
    </citation>
    <scope>NUCLEOTIDE SEQUENCE</scope>
    <source>
        <strain evidence="4">JMRC FSU:6197</strain>
    </source>
</reference>
<dbReference type="Pfam" id="PF17877">
    <property type="entry name" value="Dis3l2_C_term"/>
    <property type="match status" value="1"/>
</dbReference>
<evidence type="ECO:0000259" key="3">
    <source>
        <dbReference type="SMART" id="SM00955"/>
    </source>
</evidence>
<dbReference type="AlphaFoldDB" id="A0A077WRM1"/>
<accession>A0A077WRM1</accession>
<feature type="domain" description="RNB" evidence="3">
    <location>
        <begin position="646"/>
        <end position="983"/>
    </location>
</feature>